<dbReference type="RefSeq" id="WP_336484280.1">
    <property type="nucleotide sequence ID" value="NZ_JBAWSV010000011.1"/>
</dbReference>
<organism evidence="1 2">
    <name type="scientific">Bacillus yunxiaonensis</name>
    <dbReference type="NCBI Taxonomy" id="3127665"/>
    <lineage>
        <taxon>Bacteria</taxon>
        <taxon>Bacillati</taxon>
        <taxon>Bacillota</taxon>
        <taxon>Bacilli</taxon>
        <taxon>Bacillales</taxon>
        <taxon>Bacillaceae</taxon>
        <taxon>Bacillus</taxon>
    </lineage>
</organism>
<dbReference type="EMBL" id="JBAWSV010000011">
    <property type="protein sequence ID" value="MEI4832140.1"/>
    <property type="molecule type" value="Genomic_DNA"/>
</dbReference>
<evidence type="ECO:0000313" key="2">
    <source>
        <dbReference type="Proteomes" id="UP001367922"/>
    </source>
</evidence>
<name>A0ABU8G1K0_9BACI</name>
<sequence>MNISFINEEKQYRKLFLAGIVNGIGDRFSSVAVLAMLLHLYPEFAMHALIPFL</sequence>
<reference evidence="1 2" key="1">
    <citation type="submission" date="2024-01" db="EMBL/GenBank/DDBJ databases">
        <title>Seven novel Bacillus-like species.</title>
        <authorList>
            <person name="Liu G."/>
        </authorList>
    </citation>
    <scope>NUCLEOTIDE SEQUENCE [LARGE SCALE GENOMIC DNA]</scope>
    <source>
        <strain evidence="1 2">FJAT-53711</strain>
    </source>
</reference>
<comment type="caution">
    <text evidence="1">The sequence shown here is derived from an EMBL/GenBank/DDBJ whole genome shotgun (WGS) entry which is preliminary data.</text>
</comment>
<protein>
    <recommendedName>
        <fullName evidence="3">MFS transporter</fullName>
    </recommendedName>
</protein>
<gene>
    <name evidence="1" type="ORF">WAX78_22400</name>
</gene>
<proteinExistence type="predicted"/>
<accession>A0ABU8G1K0</accession>
<dbReference type="Proteomes" id="UP001367922">
    <property type="component" value="Unassembled WGS sequence"/>
</dbReference>
<evidence type="ECO:0008006" key="3">
    <source>
        <dbReference type="Google" id="ProtNLM"/>
    </source>
</evidence>
<evidence type="ECO:0000313" key="1">
    <source>
        <dbReference type="EMBL" id="MEI4832140.1"/>
    </source>
</evidence>
<keyword evidence="2" id="KW-1185">Reference proteome</keyword>